<dbReference type="AlphaFoldDB" id="A0A6C0LH47"/>
<dbReference type="EMBL" id="MN740497">
    <property type="protein sequence ID" value="QHU29873.1"/>
    <property type="molecule type" value="Genomic_DNA"/>
</dbReference>
<evidence type="ECO:0000313" key="1">
    <source>
        <dbReference type="EMBL" id="QHU29873.1"/>
    </source>
</evidence>
<proteinExistence type="predicted"/>
<accession>A0A6C0LH47</accession>
<name>A0A6C0LH47_9ZZZZ</name>
<protein>
    <submittedName>
        <fullName evidence="1">Uncharacterized protein</fullName>
    </submittedName>
</protein>
<reference evidence="1" key="1">
    <citation type="journal article" date="2020" name="Nature">
        <title>Giant virus diversity and host interactions through global metagenomics.</title>
        <authorList>
            <person name="Schulz F."/>
            <person name="Roux S."/>
            <person name="Paez-Espino D."/>
            <person name="Jungbluth S."/>
            <person name="Walsh D.A."/>
            <person name="Denef V.J."/>
            <person name="McMahon K.D."/>
            <person name="Konstantinidis K.T."/>
            <person name="Eloe-Fadrosh E.A."/>
            <person name="Kyrpides N.C."/>
            <person name="Woyke T."/>
        </authorList>
    </citation>
    <scope>NUCLEOTIDE SEQUENCE</scope>
    <source>
        <strain evidence="1">GVMAG-M-3300027810-10</strain>
    </source>
</reference>
<organism evidence="1">
    <name type="scientific">viral metagenome</name>
    <dbReference type="NCBI Taxonomy" id="1070528"/>
    <lineage>
        <taxon>unclassified sequences</taxon>
        <taxon>metagenomes</taxon>
        <taxon>organismal metagenomes</taxon>
    </lineage>
</organism>
<sequence length="55" mass="6648">MLIYNKYGKLVKVNRLDFIDDKKYYTHIMKCKIFNDRKPSNSNTYAAEEKLMKLI</sequence>